<dbReference type="GO" id="GO:0006952">
    <property type="term" value="P:defense response"/>
    <property type="evidence" value="ECO:0007669"/>
    <property type="project" value="InterPro"/>
</dbReference>
<gene>
    <name evidence="12 13" type="primary">Cxcl11</name>
    <name evidence="12" type="ORF">rCG_60434</name>
</gene>
<evidence type="ECO:0000256" key="5">
    <source>
        <dbReference type="ARBA" id="ARBA00022525"/>
    </source>
</evidence>
<dbReference type="RGD" id="727827">
    <property type="gene designation" value="Cxcl11"/>
</dbReference>
<dbReference type="GO" id="GO:0048248">
    <property type="term" value="F:CXCR3 chemokine receptor binding"/>
    <property type="evidence" value="ECO:0007669"/>
    <property type="project" value="Ensembl"/>
</dbReference>
<dbReference type="InterPro" id="IPR001811">
    <property type="entry name" value="Chemokine_IL8-like_dom"/>
</dbReference>
<dbReference type="PRINTS" id="PR00437">
    <property type="entry name" value="SMALLCYTKCXC"/>
</dbReference>
<accession>B5DEM2</accession>
<keyword evidence="7" id="KW-1015">Disulfide bond</keyword>
<dbReference type="CDD" id="cd00273">
    <property type="entry name" value="Chemokine_CXC"/>
    <property type="match status" value="1"/>
</dbReference>
<dbReference type="FunFam" id="2.40.50.40:FF:000004">
    <property type="entry name" value="C-X-C motif chemokine"/>
    <property type="match status" value="1"/>
</dbReference>
<keyword evidence="9" id="KW-0472">Membrane</keyword>
<evidence type="ECO:0000256" key="8">
    <source>
        <dbReference type="RuleBase" id="RU361149"/>
    </source>
</evidence>
<reference evidence="12" key="2">
    <citation type="journal article" date="2005" name="Genome Res.">
        <title>Gene and alternative splicing annotation with AIR.</title>
        <authorList>
            <person name="Florea L."/>
            <person name="Di Francesco V."/>
            <person name="Miller J."/>
            <person name="Turner R."/>
            <person name="Yao A."/>
            <person name="Harris M."/>
            <person name="Walenz B."/>
            <person name="Mobarry C."/>
            <person name="Merkulov G.V."/>
            <person name="Charlab R."/>
            <person name="Dew I."/>
            <person name="Deng Z."/>
            <person name="Istrail S."/>
            <person name="Li P."/>
            <person name="Sutton G."/>
        </authorList>
    </citation>
    <scope>NUCLEOTIDE SEQUENCE</scope>
    <source>
        <strain evidence="12">BN</strain>
    </source>
</reference>
<dbReference type="GO" id="GO:0010818">
    <property type="term" value="P:T cell chemotaxis"/>
    <property type="evidence" value="ECO:0007669"/>
    <property type="project" value="Ensembl"/>
</dbReference>
<dbReference type="AlphaFoldDB" id="B5DEM2"/>
<feature type="domain" description="Chemokine interleukin-8-like" evidence="10">
    <location>
        <begin position="27"/>
        <end position="89"/>
    </location>
</feature>
<dbReference type="GO" id="GO:0006955">
    <property type="term" value="P:immune response"/>
    <property type="evidence" value="ECO:0007669"/>
    <property type="project" value="InterPro"/>
</dbReference>
<evidence type="ECO:0000256" key="1">
    <source>
        <dbReference type="ARBA" id="ARBA00004613"/>
    </source>
</evidence>
<dbReference type="GO" id="GO:0070098">
    <property type="term" value="P:chemokine-mediated signaling pathway"/>
    <property type="evidence" value="ECO:0007669"/>
    <property type="project" value="Ensembl"/>
</dbReference>
<evidence type="ECO:0000256" key="3">
    <source>
        <dbReference type="ARBA" id="ARBA00022500"/>
    </source>
</evidence>
<dbReference type="RefSeq" id="NP_891997.1">
    <property type="nucleotide sequence ID" value="NM_182952.2"/>
</dbReference>
<reference evidence="12" key="3">
    <citation type="submission" date="2005-09" db="EMBL/GenBank/DDBJ databases">
        <authorList>
            <person name="Mural R.J."/>
            <person name="Li P.W."/>
            <person name="Adams M.D."/>
            <person name="Amanatides P.G."/>
            <person name="Baden-Tillson H."/>
            <person name="Barnstead M."/>
            <person name="Chin S.H."/>
            <person name="Dew I."/>
            <person name="Evans C.A."/>
            <person name="Ferriera S."/>
            <person name="Flanigan M."/>
            <person name="Fosler C."/>
            <person name="Glodek A."/>
            <person name="Gu Z."/>
            <person name="Holt R.A."/>
            <person name="Jennings D."/>
            <person name="Kraft C.L."/>
            <person name="Lu F."/>
            <person name="Nguyen T."/>
            <person name="Nusskern D.R."/>
            <person name="Pfannkoch C.M."/>
            <person name="Sitter C."/>
            <person name="Sutton G.G."/>
            <person name="Venter J.C."/>
            <person name="Wang Z."/>
            <person name="Woodage T."/>
            <person name="Zheng X.H."/>
            <person name="Zhong F."/>
        </authorList>
    </citation>
    <scope>NUCLEOTIDE SEQUENCE</scope>
    <source>
        <strain evidence="12">BN</strain>
    </source>
</reference>
<dbReference type="AGR" id="RGD:727827"/>
<reference evidence="11" key="1">
    <citation type="submission" date="2003-07" db="EMBL/GenBank/DDBJ databases">
        <title>Rattus norvegicus interferon-inducible T-cell a chemoattractant mRNA.</title>
        <authorList>
            <person name="Han G.D."/>
            <person name="Koike H."/>
            <person name="Shimizu F."/>
            <person name="Kawachi H."/>
        </authorList>
    </citation>
    <scope>NUCLEOTIDE SEQUENCE</scope>
    <source>
        <strain evidence="11">Wistar</strain>
    </source>
</reference>
<organism evidence="11">
    <name type="scientific">Rattus norvegicus</name>
    <name type="common">Rat</name>
    <dbReference type="NCBI Taxonomy" id="10116"/>
    <lineage>
        <taxon>Eukaryota</taxon>
        <taxon>Metazoa</taxon>
        <taxon>Chordata</taxon>
        <taxon>Craniata</taxon>
        <taxon>Vertebrata</taxon>
        <taxon>Euteleostomi</taxon>
        <taxon>Mammalia</taxon>
        <taxon>Eutheria</taxon>
        <taxon>Euarchontoglires</taxon>
        <taxon>Glires</taxon>
        <taxon>Rodentia</taxon>
        <taxon>Myomorpha</taxon>
        <taxon>Muroidea</taxon>
        <taxon>Muridae</taxon>
        <taxon>Murinae</taxon>
        <taxon>Rattus</taxon>
    </lineage>
</organism>
<dbReference type="SMART" id="SM00199">
    <property type="entry name" value="SCY"/>
    <property type="match status" value="1"/>
</dbReference>
<dbReference type="InterPro" id="IPR001089">
    <property type="entry name" value="Chemokine_CXC"/>
</dbReference>
<keyword evidence="3 8" id="KW-0145">Chemotaxis</keyword>
<dbReference type="GO" id="GO:0042127">
    <property type="term" value="P:regulation of cell population proliferation"/>
    <property type="evidence" value="ECO:0007669"/>
    <property type="project" value="Ensembl"/>
</dbReference>
<dbReference type="HOGENOM" id="CLU_143902_2_3_1"/>
<keyword evidence="6" id="KW-0732">Signal</keyword>
<evidence type="ECO:0000256" key="9">
    <source>
        <dbReference type="SAM" id="Phobius"/>
    </source>
</evidence>
<dbReference type="InterPro" id="IPR033899">
    <property type="entry name" value="CXC_Chemokine_domain"/>
</dbReference>
<comment type="similarity">
    <text evidence="2 8">Belongs to the intercrine alpha (chemokine CxC) family.</text>
</comment>
<evidence type="ECO:0000259" key="10">
    <source>
        <dbReference type="SMART" id="SM00199"/>
    </source>
</evidence>
<dbReference type="InterPro" id="IPR036048">
    <property type="entry name" value="Interleukin_8-like_sf"/>
</dbReference>
<dbReference type="EMBL" id="AY340181">
    <property type="protein sequence ID" value="AAQ02665.1"/>
    <property type="molecule type" value="mRNA"/>
</dbReference>
<protein>
    <recommendedName>
        <fullName evidence="8">C-X-C motif chemokine</fullName>
    </recommendedName>
</protein>
<dbReference type="GO" id="GO:0008201">
    <property type="term" value="F:heparin binding"/>
    <property type="evidence" value="ECO:0007669"/>
    <property type="project" value="Ensembl"/>
</dbReference>
<evidence type="ECO:0000256" key="2">
    <source>
        <dbReference type="ARBA" id="ARBA00010665"/>
    </source>
</evidence>
<evidence type="ECO:0000256" key="6">
    <source>
        <dbReference type="ARBA" id="ARBA00022729"/>
    </source>
</evidence>
<proteinExistence type="evidence at transcript level"/>
<dbReference type="GeneID" id="305236"/>
<dbReference type="InterPro" id="IPR018048">
    <property type="entry name" value="Chemokine_CXC_CS"/>
</dbReference>
<keyword evidence="9" id="KW-1133">Transmembrane helix</keyword>
<dbReference type="PROSITE" id="PS00471">
    <property type="entry name" value="SMALL_CYTOKINES_CXC"/>
    <property type="match status" value="1"/>
</dbReference>
<keyword evidence="9" id="KW-0812">Transmembrane</keyword>
<dbReference type="EMBL" id="CH474060">
    <property type="protein sequence ID" value="EDL88638.1"/>
    <property type="molecule type" value="Genomic_DNA"/>
</dbReference>
<sequence>MNRTGMAVALAMIIWATTVPGFVMFKGGRCLCIDRGVKVVKMAAIKEVSVIYPSNGCDKVEVIVTLKAHKGQRCLDPTSKQARLIMQTIQKKNFLRRQNM</sequence>
<evidence type="ECO:0000313" key="11">
    <source>
        <dbReference type="EMBL" id="AAQ02665.1"/>
    </source>
</evidence>
<dbReference type="CTD" id="6373"/>
<dbReference type="SMR" id="B5DEM2"/>
<dbReference type="InterPro" id="IPR039809">
    <property type="entry name" value="Chemokine_b/g/d"/>
</dbReference>
<dbReference type="GO" id="GO:0005615">
    <property type="term" value="C:extracellular space"/>
    <property type="evidence" value="ECO:0007669"/>
    <property type="project" value="UniProtKB-UniRule"/>
</dbReference>
<dbReference type="OMA" id="ANKGQRC"/>
<name>B5DEM2_RAT</name>
<dbReference type="KEGG" id="rno:305236"/>
<dbReference type="GO" id="GO:0008009">
    <property type="term" value="F:chemokine activity"/>
    <property type="evidence" value="ECO:0007669"/>
    <property type="project" value="Ensembl"/>
</dbReference>
<dbReference type="Gene3D" id="2.40.50.40">
    <property type="match status" value="1"/>
</dbReference>
<dbReference type="GO" id="GO:0007189">
    <property type="term" value="P:adenylate cyclase-activating G protein-coupled receptor signaling pathway"/>
    <property type="evidence" value="ECO:0007669"/>
    <property type="project" value="Ensembl"/>
</dbReference>
<dbReference type="Proteomes" id="UP000234681">
    <property type="component" value="Chromosome 14"/>
</dbReference>
<dbReference type="GO" id="GO:0051281">
    <property type="term" value="P:positive regulation of release of sequestered calcium ion into cytosol"/>
    <property type="evidence" value="ECO:0007669"/>
    <property type="project" value="Ensembl"/>
</dbReference>
<dbReference type="Pfam" id="PF00048">
    <property type="entry name" value="IL8"/>
    <property type="match status" value="1"/>
</dbReference>
<dbReference type="SUPFAM" id="SSF54117">
    <property type="entry name" value="Interleukin 8-like chemokines"/>
    <property type="match status" value="1"/>
</dbReference>
<evidence type="ECO:0000256" key="7">
    <source>
        <dbReference type="ARBA" id="ARBA00023157"/>
    </source>
</evidence>
<comment type="subcellular location">
    <subcellularLocation>
        <location evidence="1 8">Secreted</location>
    </subcellularLocation>
</comment>
<evidence type="ECO:0000313" key="12">
    <source>
        <dbReference type="EMBL" id="EDL88638.1"/>
    </source>
</evidence>
<evidence type="ECO:0000256" key="4">
    <source>
        <dbReference type="ARBA" id="ARBA00022514"/>
    </source>
</evidence>
<keyword evidence="4 8" id="KW-0202">Cytokine</keyword>
<dbReference type="PANTHER" id="PTHR12015">
    <property type="entry name" value="SMALL INDUCIBLE CYTOKINE A"/>
    <property type="match status" value="1"/>
</dbReference>
<dbReference type="PRINTS" id="PR00436">
    <property type="entry name" value="INTERLEUKIN8"/>
</dbReference>
<dbReference type="GO" id="GO:0033993">
    <property type="term" value="P:response to lipid"/>
    <property type="evidence" value="ECO:0007669"/>
    <property type="project" value="UniProtKB-ARBA"/>
</dbReference>
<feature type="transmembrane region" description="Helical" evidence="9">
    <location>
        <begin position="6"/>
        <end position="25"/>
    </location>
</feature>
<dbReference type="PANTHER" id="PTHR12015:SF191">
    <property type="entry name" value="C-X-C MOTIF CHEMOKINE 11"/>
    <property type="match status" value="1"/>
</dbReference>
<keyword evidence="5 8" id="KW-0964">Secreted</keyword>
<evidence type="ECO:0000313" key="13">
    <source>
        <dbReference type="RGD" id="727827"/>
    </source>
</evidence>
<dbReference type="OrthoDB" id="8872899at2759"/>